<dbReference type="Gene3D" id="3.40.630.30">
    <property type="match status" value="1"/>
</dbReference>
<dbReference type="Proteomes" id="UP000254230">
    <property type="component" value="Unassembled WGS sequence"/>
</dbReference>
<evidence type="ECO:0000259" key="1">
    <source>
        <dbReference type="PROSITE" id="PS51186"/>
    </source>
</evidence>
<dbReference type="SUPFAM" id="SSF55729">
    <property type="entry name" value="Acyl-CoA N-acyltransferases (Nat)"/>
    <property type="match status" value="1"/>
</dbReference>
<dbReference type="RefSeq" id="WP_115148745.1">
    <property type="nucleotide sequence ID" value="NZ_UGOW01000001.1"/>
</dbReference>
<evidence type="ECO:0000313" key="2">
    <source>
        <dbReference type="EMBL" id="STY18291.1"/>
    </source>
</evidence>
<dbReference type="PROSITE" id="PS51186">
    <property type="entry name" value="GNAT"/>
    <property type="match status" value="1"/>
</dbReference>
<dbReference type="GO" id="GO:0016747">
    <property type="term" value="F:acyltransferase activity, transferring groups other than amino-acyl groups"/>
    <property type="evidence" value="ECO:0007669"/>
    <property type="project" value="InterPro"/>
</dbReference>
<dbReference type="EMBL" id="UGOW01000001">
    <property type="protein sequence ID" value="STY18291.1"/>
    <property type="molecule type" value="Genomic_DNA"/>
</dbReference>
<dbReference type="InterPro" id="IPR000182">
    <property type="entry name" value="GNAT_dom"/>
</dbReference>
<dbReference type="OrthoDB" id="5632996at2"/>
<dbReference type="CDD" id="cd04301">
    <property type="entry name" value="NAT_SF"/>
    <property type="match status" value="1"/>
</dbReference>
<organism evidence="2 3">
    <name type="scientific">Legionella quateirensis</name>
    <dbReference type="NCBI Taxonomy" id="45072"/>
    <lineage>
        <taxon>Bacteria</taxon>
        <taxon>Pseudomonadati</taxon>
        <taxon>Pseudomonadota</taxon>
        <taxon>Gammaproteobacteria</taxon>
        <taxon>Legionellales</taxon>
        <taxon>Legionellaceae</taxon>
        <taxon>Legionella</taxon>
    </lineage>
</organism>
<dbReference type="PANTHER" id="PTHR43617">
    <property type="entry name" value="L-AMINO ACID N-ACETYLTRANSFERASE"/>
    <property type="match status" value="1"/>
</dbReference>
<sequence length="801" mass="89632">MPIRQLNETDKMQVLEIDRTVFGASDGGWTSDDFDHFFNPGSCFIFYEEEKPDEIIGYIFSGQSNHGTYISNIAVKNGYEGRGIGRELMKVVMLKEAGRSENKTFSTTLQVRADNERAKNFYERLGYKVTSSNGTWLQMQATALPALFLEAQKPAPSDKEKQRQAVIIRNIDAMESSDLKSALEGLERNDKAPLEFNELITLANSSSELNFMQLERALHLFKMEHVRNYIYKSIQEKTGNHVIYHLNGIDDSGRRNEKNVTYIIEKLKQIPSDSHFDMLYVGGGHGDPALGSSNLSSSQLQAITRALTENKTHFSSVILGSCFSTAYSALYNPLLDRNGVMISNSLECGGDNNFRQSIEWMNGRRDEFFSQDDFMASERGVREARSAIKRMLEAEIPLEVLRPDADPLFDEYNGIIANIQAQKDGVSIEQIKIFLNDYPFLNKHIKTIIDQKVNQRTNRQEAEAEVLNTLKTRVLQPYPTSLAVAADGTLTLINFSQFDEMPPNATFDYMKNYGSVIQTVRRAAAFKVKEVTEGFDGVSAKKQFNVYFASATSKKAEAQEQTQNDLTVPAQDDLKAPAQDDLKAPAQDDLKAPAQDDLKAPAQDDLKAPAQDDLKAPAQDDLKAPAQDDLKASNMQANDKQHINPQNEGDLKSSQHQNRIKVSMDKINEALDSLASRIGQVNQHQFPEAVEKAQKLLLALNTARQTYSEKIQDMDCNFEQIGRQFKQSCKAAIDAAKPVLARDLNWGEYLGNLMKSLANAVISLVSFGQVNTFFTPTKSKSETAVEQAETHILNDSKTNLP</sequence>
<feature type="domain" description="N-acetyltransferase" evidence="1">
    <location>
        <begin position="1"/>
        <end position="156"/>
    </location>
</feature>
<reference evidence="2 3" key="1">
    <citation type="submission" date="2018-06" db="EMBL/GenBank/DDBJ databases">
        <authorList>
            <consortium name="Pathogen Informatics"/>
            <person name="Doyle S."/>
        </authorList>
    </citation>
    <scope>NUCLEOTIDE SEQUENCE [LARGE SCALE GENOMIC DNA]</scope>
    <source>
        <strain evidence="2 3">NCTC12376</strain>
    </source>
</reference>
<proteinExistence type="predicted"/>
<gene>
    <name evidence="2" type="ORF">NCTC12376_02109</name>
</gene>
<dbReference type="Pfam" id="PF00583">
    <property type="entry name" value="Acetyltransf_1"/>
    <property type="match status" value="1"/>
</dbReference>
<evidence type="ECO:0000313" key="3">
    <source>
        <dbReference type="Proteomes" id="UP000254230"/>
    </source>
</evidence>
<protein>
    <submittedName>
        <fullName evidence="2">Coiled-coil-containing protein</fullName>
    </submittedName>
</protein>
<accession>A0A378KXG5</accession>
<name>A0A378KXG5_9GAMM</name>
<dbReference type="InterPro" id="IPR050276">
    <property type="entry name" value="MshD_Acetyltransferase"/>
</dbReference>
<dbReference type="InterPro" id="IPR016181">
    <property type="entry name" value="Acyl_CoA_acyltransferase"/>
</dbReference>
<dbReference type="STRING" id="45072.Lqua_3306"/>
<dbReference type="AlphaFoldDB" id="A0A378KXG5"/>